<accession>A0AAV5QU60</accession>
<name>A0AAV5QU60_9ASCO</name>
<evidence type="ECO:0000256" key="1">
    <source>
        <dbReference type="ARBA" id="ARBA00008045"/>
    </source>
</evidence>
<reference evidence="4 5" key="1">
    <citation type="journal article" date="2023" name="Elife">
        <title>Identification of key yeast species and microbe-microbe interactions impacting larval growth of Drosophila in the wild.</title>
        <authorList>
            <person name="Mure A."/>
            <person name="Sugiura Y."/>
            <person name="Maeda R."/>
            <person name="Honda K."/>
            <person name="Sakurai N."/>
            <person name="Takahashi Y."/>
            <person name="Watada M."/>
            <person name="Katoh T."/>
            <person name="Gotoh A."/>
            <person name="Gotoh Y."/>
            <person name="Taniguchi I."/>
            <person name="Nakamura K."/>
            <person name="Hayashi T."/>
            <person name="Katayama T."/>
            <person name="Uemura T."/>
            <person name="Hattori Y."/>
        </authorList>
    </citation>
    <scope>NUCLEOTIDE SEQUENCE [LARGE SCALE GENOMIC DNA]</scope>
    <source>
        <strain evidence="4 5">SC-9</strain>
    </source>
</reference>
<dbReference type="GO" id="GO:0016272">
    <property type="term" value="C:prefoldin complex"/>
    <property type="evidence" value="ECO:0007669"/>
    <property type="project" value="InterPro"/>
</dbReference>
<evidence type="ECO:0000313" key="5">
    <source>
        <dbReference type="Proteomes" id="UP001360560"/>
    </source>
</evidence>
<dbReference type="SUPFAM" id="SSF46579">
    <property type="entry name" value="Prefoldin"/>
    <property type="match status" value="1"/>
</dbReference>
<dbReference type="GO" id="GO:0044183">
    <property type="term" value="F:protein folding chaperone"/>
    <property type="evidence" value="ECO:0007669"/>
    <property type="project" value="TreeGrafter"/>
</dbReference>
<dbReference type="GeneID" id="90076473"/>
<dbReference type="Gene3D" id="1.10.287.370">
    <property type="match status" value="1"/>
</dbReference>
<gene>
    <name evidence="4" type="ORF">DASC09_058240</name>
</gene>
<dbReference type="Proteomes" id="UP001360560">
    <property type="component" value="Unassembled WGS sequence"/>
</dbReference>
<dbReference type="EMBL" id="BTFZ01000020">
    <property type="protein sequence ID" value="GMM38485.1"/>
    <property type="molecule type" value="Genomic_DNA"/>
</dbReference>
<evidence type="ECO:0000313" key="4">
    <source>
        <dbReference type="EMBL" id="GMM38485.1"/>
    </source>
</evidence>
<dbReference type="InterPro" id="IPR009053">
    <property type="entry name" value="Prefoldin"/>
</dbReference>
<evidence type="ECO:0000256" key="2">
    <source>
        <dbReference type="ARBA" id="ARBA00023186"/>
    </source>
</evidence>
<keyword evidence="5" id="KW-1185">Reference proteome</keyword>
<evidence type="ECO:0000256" key="3">
    <source>
        <dbReference type="SAM" id="Coils"/>
    </source>
</evidence>
<dbReference type="PANTHER" id="PTHR20903:SF0">
    <property type="entry name" value="PREFOLDIN SUBUNIT 1"/>
    <property type="match status" value="1"/>
</dbReference>
<protein>
    <submittedName>
        <fullName evidence="4">Prefolding complex chaperone subunit</fullName>
    </submittedName>
</protein>
<comment type="caution">
    <text evidence="4">The sequence shown here is derived from an EMBL/GenBank/DDBJ whole genome shotgun (WGS) entry which is preliminary data.</text>
</comment>
<sequence>MSMNPEALQKLLSEMNLSLQKNQAEYQMVNVQLQRRTNNIKLNELTIDELCDEKTKKLVHEKVWKGVGKAFVTMKGEDYIEELTKENKDLKEEIRALEIKKNYVETTLNNTVDGMTKIFQKK</sequence>
<keyword evidence="2" id="KW-0143">Chaperone</keyword>
<dbReference type="RefSeq" id="XP_064855480.1">
    <property type="nucleotide sequence ID" value="XM_064999408.1"/>
</dbReference>
<keyword evidence="3" id="KW-0175">Coiled coil</keyword>
<feature type="coiled-coil region" evidence="3">
    <location>
        <begin position="73"/>
        <end position="107"/>
    </location>
</feature>
<dbReference type="InterPro" id="IPR002777">
    <property type="entry name" value="PFD_beta-like"/>
</dbReference>
<dbReference type="AlphaFoldDB" id="A0AAV5QU60"/>
<dbReference type="PANTHER" id="PTHR20903">
    <property type="entry name" value="PREFOLDIN SUBUNIT 1-RELATED"/>
    <property type="match status" value="1"/>
</dbReference>
<proteinExistence type="inferred from homology"/>
<dbReference type="Pfam" id="PF01920">
    <property type="entry name" value="Prefoldin_2"/>
    <property type="match status" value="1"/>
</dbReference>
<dbReference type="GO" id="GO:0005737">
    <property type="term" value="C:cytoplasm"/>
    <property type="evidence" value="ECO:0007669"/>
    <property type="project" value="TreeGrafter"/>
</dbReference>
<dbReference type="GO" id="GO:0051082">
    <property type="term" value="F:unfolded protein binding"/>
    <property type="evidence" value="ECO:0007669"/>
    <property type="project" value="InterPro"/>
</dbReference>
<organism evidence="4 5">
    <name type="scientific">Saccharomycopsis crataegensis</name>
    <dbReference type="NCBI Taxonomy" id="43959"/>
    <lineage>
        <taxon>Eukaryota</taxon>
        <taxon>Fungi</taxon>
        <taxon>Dikarya</taxon>
        <taxon>Ascomycota</taxon>
        <taxon>Saccharomycotina</taxon>
        <taxon>Saccharomycetes</taxon>
        <taxon>Saccharomycopsidaceae</taxon>
        <taxon>Saccharomycopsis</taxon>
    </lineage>
</organism>
<comment type="similarity">
    <text evidence="1">Belongs to the prefoldin subunit beta family.</text>
</comment>